<dbReference type="InterPro" id="IPR043502">
    <property type="entry name" value="DNA/RNA_pol_sf"/>
</dbReference>
<dbReference type="Proteomes" id="UP000321947">
    <property type="component" value="Unassembled WGS sequence"/>
</dbReference>
<dbReference type="Gene3D" id="3.10.10.10">
    <property type="entry name" value="HIV Type 1 Reverse Transcriptase, subunit A, domain 1"/>
    <property type="match status" value="1"/>
</dbReference>
<dbReference type="SUPFAM" id="SSF56672">
    <property type="entry name" value="DNA/RNA polymerases"/>
    <property type="match status" value="2"/>
</dbReference>
<name>A0A5A7V9H9_CUCMM</name>
<dbReference type="Pfam" id="PF08284">
    <property type="entry name" value="RVP_2"/>
    <property type="match status" value="1"/>
</dbReference>
<dbReference type="InterPro" id="IPR043128">
    <property type="entry name" value="Rev_trsase/Diguanyl_cyclase"/>
</dbReference>
<dbReference type="Pfam" id="PF17919">
    <property type="entry name" value="RT_RNaseH_2"/>
    <property type="match status" value="1"/>
</dbReference>
<evidence type="ECO:0000313" key="5">
    <source>
        <dbReference type="Proteomes" id="UP000321947"/>
    </source>
</evidence>
<dbReference type="Proteomes" id="UP000321393">
    <property type="component" value="Unassembled WGS sequence"/>
</dbReference>
<dbReference type="InterPro" id="IPR021109">
    <property type="entry name" value="Peptidase_aspartic_dom_sf"/>
</dbReference>
<protein>
    <recommendedName>
        <fullName evidence="1">Reverse transcriptase/retrotransposon-derived protein RNase H-like domain-containing protein</fullName>
    </recommendedName>
</protein>
<dbReference type="Gene3D" id="2.40.70.10">
    <property type="entry name" value="Acid Proteases"/>
    <property type="match status" value="1"/>
</dbReference>
<dbReference type="InterPro" id="IPR032567">
    <property type="entry name" value="RTL1-rel"/>
</dbReference>
<comment type="caution">
    <text evidence="2">The sequence shown here is derived from an EMBL/GenBank/DDBJ whole genome shotgun (WGS) entry which is preliminary data.</text>
</comment>
<evidence type="ECO:0000313" key="3">
    <source>
        <dbReference type="EMBL" id="TYK26619.1"/>
    </source>
</evidence>
<dbReference type="EMBL" id="SSTD01003373">
    <property type="protein sequence ID" value="TYK26619.1"/>
    <property type="molecule type" value="Genomic_DNA"/>
</dbReference>
<evidence type="ECO:0000259" key="1">
    <source>
        <dbReference type="Pfam" id="PF17919"/>
    </source>
</evidence>
<organism evidence="2 4">
    <name type="scientific">Cucumis melo var. makuwa</name>
    <name type="common">Oriental melon</name>
    <dbReference type="NCBI Taxonomy" id="1194695"/>
    <lineage>
        <taxon>Eukaryota</taxon>
        <taxon>Viridiplantae</taxon>
        <taxon>Streptophyta</taxon>
        <taxon>Embryophyta</taxon>
        <taxon>Tracheophyta</taxon>
        <taxon>Spermatophyta</taxon>
        <taxon>Magnoliopsida</taxon>
        <taxon>eudicotyledons</taxon>
        <taxon>Gunneridae</taxon>
        <taxon>Pentapetalae</taxon>
        <taxon>rosids</taxon>
        <taxon>fabids</taxon>
        <taxon>Cucurbitales</taxon>
        <taxon>Cucurbitaceae</taxon>
        <taxon>Benincaseae</taxon>
        <taxon>Cucumis</taxon>
    </lineage>
</organism>
<evidence type="ECO:0000313" key="2">
    <source>
        <dbReference type="EMBL" id="KAA0062359.1"/>
    </source>
</evidence>
<dbReference type="InterPro" id="IPR041577">
    <property type="entry name" value="RT_RNaseH_2"/>
</dbReference>
<dbReference type="EMBL" id="SSTE01004583">
    <property type="protein sequence ID" value="KAA0062359.1"/>
    <property type="molecule type" value="Genomic_DNA"/>
</dbReference>
<dbReference type="PANTHER" id="PTHR15503:SF45">
    <property type="entry name" value="RNA-DIRECTED DNA POLYMERASE HOMOLOG"/>
    <property type="match status" value="1"/>
</dbReference>
<evidence type="ECO:0000313" key="4">
    <source>
        <dbReference type="Proteomes" id="UP000321393"/>
    </source>
</evidence>
<dbReference type="PANTHER" id="PTHR15503">
    <property type="entry name" value="LDOC1 RELATED"/>
    <property type="match status" value="1"/>
</dbReference>
<accession>A0A5A7V9H9</accession>
<reference evidence="4 5" key="1">
    <citation type="submission" date="2019-08" db="EMBL/GenBank/DDBJ databases">
        <title>Draft genome sequences of two oriental melons (Cucumis melo L. var makuwa).</title>
        <authorList>
            <person name="Kwon S.-Y."/>
        </authorList>
    </citation>
    <scope>NUCLEOTIDE SEQUENCE [LARGE SCALE GENOMIC DNA]</scope>
    <source>
        <strain evidence="5">cv. Chang Bougi</strain>
        <strain evidence="4">cv. SW 3</strain>
        <tissue evidence="2">Leaf</tissue>
    </source>
</reference>
<dbReference type="Gene3D" id="3.30.70.270">
    <property type="match status" value="1"/>
</dbReference>
<dbReference type="AlphaFoldDB" id="A0A5A7V9H9"/>
<sequence length="424" mass="47962">MDVLKFLSSIQKKTSHQKDAFEKGLMFVDAIINSKPAKSTMVDSCATHNFISEHEEASQLELRIKKNTRKMKAVNSKVFLIVGVLKRISLKLAEWREDVGLVVVHMEDFGTTLSMEFFLQHKVISMPLTHGMVVTSNNLTVVQSKIKQPSGVRMISALQLKKGLNREEQTFMLPKSLPSQWEIDNEIKLVLGTKPPAKNAYGMAPPELAELKKQLDELLAARFIRPEKAPNEAPVLFENWFIEGFSRRVAPLTEVLKKDKTWKWPIECQTSFNELKVTMISRPVLELVEVSKPFVVEIDASDFALGVVLTQAKMYTKTRLIYQKDKVEKAKVVGLLKPLPIPTRLWDSVSMDFIVHLLKVGDPEAILGVPMSIVNDRDGRFIGLEQVIYLLGNEPEHFLKLPPSDLWPDRVTQLCAQGISVSFC</sequence>
<dbReference type="CDD" id="cd00303">
    <property type="entry name" value="retropepsin_like"/>
    <property type="match status" value="1"/>
</dbReference>
<feature type="domain" description="Reverse transcriptase/retrotransposon-derived protein RNase H-like" evidence="1">
    <location>
        <begin position="264"/>
        <end position="321"/>
    </location>
</feature>
<proteinExistence type="predicted"/>
<gene>
    <name evidence="3" type="ORF">E5676_scaffold313G002590</name>
    <name evidence="2" type="ORF">E6C27_scaffold154G001260</name>
</gene>
<dbReference type="OrthoDB" id="2431547at2759"/>